<evidence type="ECO:0000313" key="2">
    <source>
        <dbReference type="EMBL" id="SEO24422.1"/>
    </source>
</evidence>
<evidence type="ECO:0000256" key="1">
    <source>
        <dbReference type="SAM" id="Phobius"/>
    </source>
</evidence>
<keyword evidence="1" id="KW-1133">Transmembrane helix</keyword>
<gene>
    <name evidence="2" type="ORF">SAMN05216404_11518</name>
</gene>
<evidence type="ECO:0000313" key="3">
    <source>
        <dbReference type="Proteomes" id="UP000183898"/>
    </source>
</evidence>
<reference evidence="2 3" key="1">
    <citation type="submission" date="2016-10" db="EMBL/GenBank/DDBJ databases">
        <authorList>
            <person name="de Groot N.N."/>
        </authorList>
    </citation>
    <scope>NUCLEOTIDE SEQUENCE [LARGE SCALE GENOMIC DNA]</scope>
    <source>
        <strain evidence="2 3">Nl18</strain>
    </source>
</reference>
<sequence length="212" mass="24117">MLDNDTEDRVYKFYNEIVEPMYAELLQQGIRLHSVTEKNNQVLSAIASANRRSNVQDAQSDLDTAFRFVVDAGLEVAQEIALKLSTQANEILSNKEKTKWCACAPKEKVIEDHKYALKTHKEALESRTNTPNEREEAVYKFKEAATAYRAWIGLFDPELLQDFKYFQWKNAARSQTIGFIVGLITSTIVTVAAWQFLPPQQASQSPPQVSKK</sequence>
<protein>
    <submittedName>
        <fullName evidence="2">Uncharacterized protein</fullName>
    </submittedName>
</protein>
<accession>A0A1H8N4D1</accession>
<dbReference type="Proteomes" id="UP000183898">
    <property type="component" value="Unassembled WGS sequence"/>
</dbReference>
<name>A0A1H8N4D1_9PROT</name>
<feature type="transmembrane region" description="Helical" evidence="1">
    <location>
        <begin position="177"/>
        <end position="197"/>
    </location>
</feature>
<dbReference type="EMBL" id="FOCT01000015">
    <property type="protein sequence ID" value="SEO24422.1"/>
    <property type="molecule type" value="Genomic_DNA"/>
</dbReference>
<dbReference type="AlphaFoldDB" id="A0A1H8N4D1"/>
<organism evidence="2 3">
    <name type="scientific">Nitrosospira multiformis</name>
    <dbReference type="NCBI Taxonomy" id="1231"/>
    <lineage>
        <taxon>Bacteria</taxon>
        <taxon>Pseudomonadati</taxon>
        <taxon>Pseudomonadota</taxon>
        <taxon>Betaproteobacteria</taxon>
        <taxon>Nitrosomonadales</taxon>
        <taxon>Nitrosomonadaceae</taxon>
        <taxon>Nitrosospira</taxon>
    </lineage>
</organism>
<proteinExistence type="predicted"/>
<keyword evidence="1" id="KW-0472">Membrane</keyword>
<dbReference type="RefSeq" id="WP_074748702.1">
    <property type="nucleotide sequence ID" value="NZ_FOCT01000015.1"/>
</dbReference>
<keyword evidence="1" id="KW-0812">Transmembrane</keyword>